<evidence type="ECO:0000313" key="3">
    <source>
        <dbReference type="Proteomes" id="UP000029444"/>
    </source>
</evidence>
<accession>A0A095TQY8</accession>
<reference evidence="2 3" key="1">
    <citation type="submission" date="2012-09" db="EMBL/GenBank/DDBJ databases">
        <title>Genome Sequence of alkane-degrading Bacterium Alcanivorax sp. 19-m-6.</title>
        <authorList>
            <person name="Lai Q."/>
            <person name="Shao Z."/>
        </authorList>
    </citation>
    <scope>NUCLEOTIDE SEQUENCE [LARGE SCALE GENOMIC DNA]</scope>
    <source>
        <strain evidence="2 3">19-m-6</strain>
    </source>
</reference>
<protein>
    <submittedName>
        <fullName evidence="2">Uncharacterized protein</fullName>
    </submittedName>
</protein>
<dbReference type="RefSeq" id="WP_035232267.1">
    <property type="nucleotide sequence ID" value="NZ_ARXV01000006.1"/>
</dbReference>
<dbReference type="STRING" id="1177154.Y5S_01711"/>
<dbReference type="OrthoDB" id="5397661at2"/>
<feature type="chain" id="PRO_5001910857" evidence="1">
    <location>
        <begin position="25"/>
        <end position="98"/>
    </location>
</feature>
<comment type="caution">
    <text evidence="2">The sequence shown here is derived from an EMBL/GenBank/DDBJ whole genome shotgun (WGS) entry which is preliminary data.</text>
</comment>
<proteinExistence type="predicted"/>
<gene>
    <name evidence="2" type="ORF">Y5S_01711</name>
</gene>
<evidence type="ECO:0000313" key="2">
    <source>
        <dbReference type="EMBL" id="KGD64803.1"/>
    </source>
</evidence>
<feature type="signal peptide" evidence="1">
    <location>
        <begin position="1"/>
        <end position="24"/>
    </location>
</feature>
<name>A0A095TQY8_9GAMM</name>
<organism evidence="2 3">
    <name type="scientific">Alcanivorax nanhaiticus</name>
    <dbReference type="NCBI Taxonomy" id="1177154"/>
    <lineage>
        <taxon>Bacteria</taxon>
        <taxon>Pseudomonadati</taxon>
        <taxon>Pseudomonadota</taxon>
        <taxon>Gammaproteobacteria</taxon>
        <taxon>Oceanospirillales</taxon>
        <taxon>Alcanivoracaceae</taxon>
        <taxon>Alcanivorax</taxon>
    </lineage>
</organism>
<dbReference type="Proteomes" id="UP000029444">
    <property type="component" value="Unassembled WGS sequence"/>
</dbReference>
<sequence length="98" mass="10842">MKKIIYLSLHLSLLLTGLPGGVLAEEPEPETKEISGMSVMGNNDAPKSLYIVPWKTSEIGLETDLTSSLLNEDMVPVDKPVFMRELEFYQVSTEGKAE</sequence>
<dbReference type="AlphaFoldDB" id="A0A095TQY8"/>
<evidence type="ECO:0000256" key="1">
    <source>
        <dbReference type="SAM" id="SignalP"/>
    </source>
</evidence>
<dbReference type="EMBL" id="ARXV01000006">
    <property type="protein sequence ID" value="KGD64803.1"/>
    <property type="molecule type" value="Genomic_DNA"/>
</dbReference>
<dbReference type="eggNOG" id="ENOG5032ZV0">
    <property type="taxonomic scope" value="Bacteria"/>
</dbReference>
<dbReference type="PATRIC" id="fig|1177154.3.peg.1744"/>
<keyword evidence="1" id="KW-0732">Signal</keyword>
<keyword evidence="3" id="KW-1185">Reference proteome</keyword>